<feature type="domain" description="F-box" evidence="1">
    <location>
        <begin position="31"/>
        <end position="78"/>
    </location>
</feature>
<gene>
    <name evidence="2" type="ORF">WJX72_008413</name>
</gene>
<evidence type="ECO:0000313" key="3">
    <source>
        <dbReference type="Proteomes" id="UP001489004"/>
    </source>
</evidence>
<dbReference type="PANTHER" id="PTHR12874:SF9">
    <property type="entry name" value="F-BOX ONLY PROTEIN 48"/>
    <property type="match status" value="1"/>
</dbReference>
<evidence type="ECO:0000313" key="2">
    <source>
        <dbReference type="EMBL" id="KAK9814596.1"/>
    </source>
</evidence>
<name>A0AAW1PYY5_9CHLO</name>
<dbReference type="PROSITE" id="PS50181">
    <property type="entry name" value="FBOX"/>
    <property type="match status" value="1"/>
</dbReference>
<dbReference type="AlphaFoldDB" id="A0AAW1PYY5"/>
<dbReference type="PANTHER" id="PTHR12874">
    <property type="entry name" value="F-BOX ONLY PROTEIN 48-RELATED"/>
    <property type="match status" value="1"/>
</dbReference>
<dbReference type="InterPro" id="IPR001810">
    <property type="entry name" value="F-box_dom"/>
</dbReference>
<accession>A0AAW1PYY5</accession>
<dbReference type="Proteomes" id="UP001489004">
    <property type="component" value="Unassembled WGS sequence"/>
</dbReference>
<dbReference type="EMBL" id="JALJOR010000007">
    <property type="protein sequence ID" value="KAK9814596.1"/>
    <property type="molecule type" value="Genomic_DNA"/>
</dbReference>
<dbReference type="InterPro" id="IPR036047">
    <property type="entry name" value="F-box-like_dom_sf"/>
</dbReference>
<proteinExistence type="predicted"/>
<comment type="caution">
    <text evidence="2">The sequence shown here is derived from an EMBL/GenBank/DDBJ whole genome shotgun (WGS) entry which is preliminary data.</text>
</comment>
<protein>
    <recommendedName>
        <fullName evidence="1">F-box domain-containing protein</fullName>
    </recommendedName>
</protein>
<organism evidence="2 3">
    <name type="scientific">[Myrmecia] bisecta</name>
    <dbReference type="NCBI Taxonomy" id="41462"/>
    <lineage>
        <taxon>Eukaryota</taxon>
        <taxon>Viridiplantae</taxon>
        <taxon>Chlorophyta</taxon>
        <taxon>core chlorophytes</taxon>
        <taxon>Trebouxiophyceae</taxon>
        <taxon>Trebouxiales</taxon>
        <taxon>Trebouxiaceae</taxon>
        <taxon>Myrmecia</taxon>
    </lineage>
</organism>
<dbReference type="GO" id="GO:0031146">
    <property type="term" value="P:SCF-dependent proteasomal ubiquitin-dependent protein catabolic process"/>
    <property type="evidence" value="ECO:0007669"/>
    <property type="project" value="TreeGrafter"/>
</dbReference>
<evidence type="ECO:0000259" key="1">
    <source>
        <dbReference type="PROSITE" id="PS50181"/>
    </source>
</evidence>
<dbReference type="Pfam" id="PF12937">
    <property type="entry name" value="F-box-like"/>
    <property type="match status" value="1"/>
</dbReference>
<dbReference type="Gene3D" id="1.20.1280.50">
    <property type="match status" value="1"/>
</dbReference>
<dbReference type="GO" id="GO:0019005">
    <property type="term" value="C:SCF ubiquitin ligase complex"/>
    <property type="evidence" value="ECO:0007669"/>
    <property type="project" value="TreeGrafter"/>
</dbReference>
<keyword evidence="3" id="KW-1185">Reference proteome</keyword>
<dbReference type="SUPFAM" id="SSF81383">
    <property type="entry name" value="F-box domain"/>
    <property type="match status" value="1"/>
</dbReference>
<sequence>MAIIVHPQHLQTYLQYMQSLAAAPKPVARAPAHWEHLPLDILHNIATHLHTAKELVRFEQICKSSRAAAQDDNLWRKLCCTKFNTPPHSTEKNGSMPWKELYRYNHRVLYDVLMFRRPEKLVHLGNGVILINMGVPVVA</sequence>
<dbReference type="GO" id="GO:0005737">
    <property type="term" value="C:cytoplasm"/>
    <property type="evidence" value="ECO:0007669"/>
    <property type="project" value="TreeGrafter"/>
</dbReference>
<dbReference type="SMART" id="SM00256">
    <property type="entry name" value="FBOX"/>
    <property type="match status" value="1"/>
</dbReference>
<reference evidence="2 3" key="1">
    <citation type="journal article" date="2024" name="Nat. Commun.">
        <title>Phylogenomics reveals the evolutionary origins of lichenization in chlorophyte algae.</title>
        <authorList>
            <person name="Puginier C."/>
            <person name="Libourel C."/>
            <person name="Otte J."/>
            <person name="Skaloud P."/>
            <person name="Haon M."/>
            <person name="Grisel S."/>
            <person name="Petersen M."/>
            <person name="Berrin J.G."/>
            <person name="Delaux P.M."/>
            <person name="Dal Grande F."/>
            <person name="Keller J."/>
        </authorList>
    </citation>
    <scope>NUCLEOTIDE SEQUENCE [LARGE SCALE GENOMIC DNA]</scope>
    <source>
        <strain evidence="2 3">SAG 2043</strain>
    </source>
</reference>